<proteinExistence type="inferred from homology"/>
<keyword evidence="4" id="KW-1185">Reference proteome</keyword>
<keyword evidence="1" id="KW-0574">Periplasm</keyword>
<dbReference type="GO" id="GO:0042597">
    <property type="term" value="C:periplasmic space"/>
    <property type="evidence" value="ECO:0007669"/>
    <property type="project" value="UniProtKB-SubCell"/>
</dbReference>
<keyword evidence="1" id="KW-0732">Signal</keyword>
<dbReference type="SUPFAM" id="SSF52833">
    <property type="entry name" value="Thioredoxin-like"/>
    <property type="match status" value="1"/>
</dbReference>
<accession>A0A5B7YJG9</accession>
<dbReference type="CDD" id="cd03020">
    <property type="entry name" value="DsbA_DsbC_DsbG"/>
    <property type="match status" value="1"/>
</dbReference>
<dbReference type="KEGG" id="salk:FBQ74_18145"/>
<dbReference type="InterPro" id="IPR012336">
    <property type="entry name" value="Thioredoxin-like_fold"/>
</dbReference>
<feature type="chain" id="PRO_5023074743" description="Thiol:disulfide interchange protein" evidence="1">
    <location>
        <begin position="20"/>
        <end position="252"/>
    </location>
</feature>
<evidence type="ECO:0000259" key="2">
    <source>
        <dbReference type="Pfam" id="PF13098"/>
    </source>
</evidence>
<dbReference type="Gene3D" id="3.40.30.10">
    <property type="entry name" value="Glutaredoxin"/>
    <property type="match status" value="1"/>
</dbReference>
<organism evidence="3 4">
    <name type="scientific">Salinimonas iocasae</name>
    <dbReference type="NCBI Taxonomy" id="2572577"/>
    <lineage>
        <taxon>Bacteria</taxon>
        <taxon>Pseudomonadati</taxon>
        <taxon>Pseudomonadota</taxon>
        <taxon>Gammaproteobacteria</taxon>
        <taxon>Alteromonadales</taxon>
        <taxon>Alteromonadaceae</taxon>
        <taxon>Alteromonas/Salinimonas group</taxon>
        <taxon>Salinimonas</taxon>
    </lineage>
</organism>
<comment type="subcellular location">
    <subcellularLocation>
        <location evidence="1">Periplasm</location>
    </subcellularLocation>
</comment>
<dbReference type="RefSeq" id="WP_139758150.1">
    <property type="nucleotide sequence ID" value="NZ_CP039853.1"/>
</dbReference>
<comment type="similarity">
    <text evidence="1">Belongs to the thioredoxin family. DsbC subfamily.</text>
</comment>
<dbReference type="Pfam" id="PF13098">
    <property type="entry name" value="Thioredoxin_2"/>
    <property type="match status" value="1"/>
</dbReference>
<dbReference type="InterPro" id="IPR009094">
    <property type="entry name" value="DiS-bond_isomerase_DsbC/G_N_sf"/>
</dbReference>
<dbReference type="Gene3D" id="3.10.450.70">
    <property type="entry name" value="Disulphide bond isomerase, DsbC/G, N-terminal"/>
    <property type="match status" value="1"/>
</dbReference>
<dbReference type="InterPro" id="IPR033954">
    <property type="entry name" value="DiS-bond_Isoase_DsbC/G"/>
</dbReference>
<dbReference type="SUPFAM" id="SSF54423">
    <property type="entry name" value="DsbC/DsbG N-terminal domain-like"/>
    <property type="match status" value="1"/>
</dbReference>
<gene>
    <name evidence="3" type="primary">dsbG</name>
    <name evidence="3" type="ORF">FBQ74_18145</name>
</gene>
<dbReference type="OrthoDB" id="9780340at2"/>
<sequence>MLKNTLLFLTIVKSGVAIASSVPEPLKFVEKQGGEVVDAFDAPSGFTGYIIDFRGNALTVYLTEDKQFLFTGKMLDSTGRDMGETALSAYITGPQSEKNWQALASSNWIPDGDKDAERVIYTFTDPNCPYCKKFWQQARPWVETGKVQIRHILVGILKADSFDKSAAILSAENPATALYQHESGNEIDVRAIASLSDSVKEKLNANHALMQSLGVSATPAIYYKDGNNAVSLQMGLPGKSQLEQIMGAGDDQ</sequence>
<keyword evidence="3" id="KW-0614">Plasmid</keyword>
<comment type="function">
    <text evidence="1">Required for disulfide bond formation in some periplasmic proteins. Acts by transferring its disulfide bond to other proteins and is reduced in the process.</text>
</comment>
<dbReference type="EMBL" id="CP039853">
    <property type="protein sequence ID" value="QCZ95453.1"/>
    <property type="molecule type" value="Genomic_DNA"/>
</dbReference>
<feature type="domain" description="Thioredoxin-like fold" evidence="2">
    <location>
        <begin position="115"/>
        <end position="234"/>
    </location>
</feature>
<protein>
    <recommendedName>
        <fullName evidence="1">Thiol:disulfide interchange protein</fullName>
    </recommendedName>
</protein>
<dbReference type="InterPro" id="IPR036249">
    <property type="entry name" value="Thioredoxin-like_sf"/>
</dbReference>
<dbReference type="InterPro" id="IPR051470">
    <property type="entry name" value="Thiol:disulfide_interchange"/>
</dbReference>
<evidence type="ECO:0000313" key="4">
    <source>
        <dbReference type="Proteomes" id="UP000304912"/>
    </source>
</evidence>
<feature type="signal peptide" evidence="1">
    <location>
        <begin position="1"/>
        <end position="19"/>
    </location>
</feature>
<dbReference type="NCBIfam" id="NF008657">
    <property type="entry name" value="PRK11657.1"/>
    <property type="match status" value="1"/>
</dbReference>
<geneLocation type="plasmid" evidence="3 4">
    <name>plas12</name>
</geneLocation>
<dbReference type="AlphaFoldDB" id="A0A5B7YJG9"/>
<evidence type="ECO:0000313" key="3">
    <source>
        <dbReference type="EMBL" id="QCZ95453.1"/>
    </source>
</evidence>
<reference evidence="3 4" key="1">
    <citation type="submission" date="2019-04" db="EMBL/GenBank/DDBJ databases">
        <title>Salinimonas iocasae sp. nov., a halophilic bacterium isolated from the outer tube casing of tubeworms in Okinawa Trough.</title>
        <authorList>
            <person name="Zhang H."/>
            <person name="Wang H."/>
            <person name="Li C."/>
        </authorList>
    </citation>
    <scope>NUCLEOTIDE SEQUENCE [LARGE SCALE GENOMIC DNA]</scope>
    <source>
        <strain evidence="3 4">KX18D6</strain>
        <plasmid evidence="3 4">plas12</plasmid>
    </source>
</reference>
<name>A0A5B7YJG9_9ALTE</name>
<dbReference type="PANTHER" id="PTHR35272">
    <property type="entry name" value="THIOL:DISULFIDE INTERCHANGE PROTEIN DSBC-RELATED"/>
    <property type="match status" value="1"/>
</dbReference>
<keyword evidence="1" id="KW-0676">Redox-active center</keyword>
<dbReference type="PANTHER" id="PTHR35272:SF4">
    <property type="entry name" value="THIOL:DISULFIDE INTERCHANGE PROTEIN DSBG"/>
    <property type="match status" value="1"/>
</dbReference>
<evidence type="ECO:0000256" key="1">
    <source>
        <dbReference type="RuleBase" id="RU364038"/>
    </source>
</evidence>
<dbReference type="Proteomes" id="UP000304912">
    <property type="component" value="Plasmid plas12"/>
</dbReference>